<dbReference type="KEGG" id="vg:65129060"/>
<sequence>MAREINFNSKEEVKAEKDAPVEVENEKVYPVKYEFTDKEAHNEVLALVNTNREAEGLQPLESLLPIKAYDTDAKYDVFAIKRTYDIDKDCWVYDTCLRLEPQKGYWIALVPRSSNRKTECYLPNSVGTGDYGYRGSYLFSYKPRTSAAVRNAINVLIQAVSAICSVTGLTRWRSSVESLRMENKPPFEVGDRIGQISVEKVHTIEFIEADLNPDETERGTGGHGSTGK</sequence>
<dbReference type="Gene3D" id="2.70.40.10">
    <property type="match status" value="1"/>
</dbReference>
<accession>A0A7M1RXI7</accession>
<dbReference type="RefSeq" id="YP_010110740.1">
    <property type="nucleotide sequence ID" value="NC_055874.1"/>
</dbReference>
<proteinExistence type="predicted"/>
<evidence type="ECO:0000313" key="1">
    <source>
        <dbReference type="EMBL" id="QOR58582.1"/>
    </source>
</evidence>
<organism evidence="1 2">
    <name type="scientific">uncultured phage cr3_1</name>
    <dbReference type="NCBI Taxonomy" id="2772065"/>
    <lineage>
        <taxon>Viruses</taxon>
        <taxon>Duplodnaviria</taxon>
        <taxon>Heunggongvirae</taxon>
        <taxon>Uroviricota</taxon>
        <taxon>Caudoviricetes</taxon>
        <taxon>Crassvirales</taxon>
        <taxon>Intestiviridae</taxon>
        <taxon>Crudevirinae</taxon>
        <taxon>Diorhovirus</taxon>
        <taxon>Diorhovirus intestinalis</taxon>
    </lineage>
</organism>
<dbReference type="EMBL" id="MT774381">
    <property type="protein sequence ID" value="QOR58582.1"/>
    <property type="molecule type" value="Genomic_DNA"/>
</dbReference>
<reference evidence="1 2" key="1">
    <citation type="submission" date="2020-07" db="EMBL/GenBank/DDBJ databases">
        <title>Taxonomic proposal: Crassvirales, a new order of highly abundant and diverse bacterial viruses.</title>
        <authorList>
            <person name="Shkoporov A.N."/>
            <person name="Stockdale S.R."/>
            <person name="Guerin E."/>
            <person name="Ross R.P."/>
            <person name="Hill C."/>
        </authorList>
    </citation>
    <scope>NUCLEOTIDE SEQUENCE [LARGE SCALE GENOMIC DNA]</scope>
</reference>
<evidence type="ECO:0000313" key="2">
    <source>
        <dbReference type="Proteomes" id="UP000594037"/>
    </source>
</evidence>
<dbReference type="Proteomes" id="UP000594037">
    <property type="component" value="Segment"/>
</dbReference>
<dbReference type="InterPro" id="IPR036157">
    <property type="entry name" value="dUTPase-like_sf"/>
</dbReference>
<protein>
    <submittedName>
        <fullName evidence="1">dUTPase</fullName>
    </submittedName>
</protein>
<name>A0A7M1RXI7_9CAUD</name>
<keyword evidence="2" id="KW-1185">Reference proteome</keyword>
<dbReference type="GeneID" id="65129060"/>
<dbReference type="SUPFAM" id="SSF51283">
    <property type="entry name" value="dUTPase-like"/>
    <property type="match status" value="1"/>
</dbReference>